<name>A0ABS5YU82_9ACTN</name>
<evidence type="ECO:0000313" key="3">
    <source>
        <dbReference type="Proteomes" id="UP001519654"/>
    </source>
</evidence>
<sequence length="103" mass="9964">MAAGVTGPEGRVEGAGAAGVGLPVGAVATAAPSPAGRRCHVVAATSAIKATIPSRAVYRAHETIASLQDAALVGRATHEPAECRSQAAADGGWTTARPGGPIG</sequence>
<evidence type="ECO:0000256" key="1">
    <source>
        <dbReference type="SAM" id="MobiDB-lite"/>
    </source>
</evidence>
<comment type="caution">
    <text evidence="2">The sequence shown here is derived from an EMBL/GenBank/DDBJ whole genome shotgun (WGS) entry which is preliminary data.</text>
</comment>
<protein>
    <submittedName>
        <fullName evidence="2">Uncharacterized protein</fullName>
    </submittedName>
</protein>
<dbReference type="EMBL" id="JAHKKG010000008">
    <property type="protein sequence ID" value="MBU2667015.1"/>
    <property type="molecule type" value="Genomic_DNA"/>
</dbReference>
<gene>
    <name evidence="2" type="ORF">KOI35_26230</name>
</gene>
<keyword evidence="3" id="KW-1185">Reference proteome</keyword>
<feature type="region of interest" description="Disordered" evidence="1">
    <location>
        <begin position="83"/>
        <end position="103"/>
    </location>
</feature>
<proteinExistence type="predicted"/>
<evidence type="ECO:0000313" key="2">
    <source>
        <dbReference type="EMBL" id="MBU2667015.1"/>
    </source>
</evidence>
<dbReference type="Proteomes" id="UP001519654">
    <property type="component" value="Unassembled WGS sequence"/>
</dbReference>
<dbReference type="RefSeq" id="WP_215791223.1">
    <property type="nucleotide sequence ID" value="NZ_JAHKKG010000008.1"/>
</dbReference>
<accession>A0ABS5YU82</accession>
<reference evidence="2 3" key="1">
    <citation type="submission" date="2021-06" db="EMBL/GenBank/DDBJ databases">
        <title>Actinoplanes lichenicola sp. nov., and Actinoplanes ovalisporus sp. nov., isolated from lichen in Thailand.</title>
        <authorList>
            <person name="Saeng-In P."/>
            <person name="Kanchanasin P."/>
            <person name="Yuki M."/>
            <person name="Kudo T."/>
            <person name="Ohkuma M."/>
            <person name="Phongsopitanun W."/>
            <person name="Tanasupawat S."/>
        </authorList>
    </citation>
    <scope>NUCLEOTIDE SEQUENCE [LARGE SCALE GENOMIC DNA]</scope>
    <source>
        <strain evidence="2 3">NBRC 110975</strain>
    </source>
</reference>
<organism evidence="2 3">
    <name type="scientific">Paractinoplanes bogorensis</name>
    <dbReference type="NCBI Taxonomy" id="1610840"/>
    <lineage>
        <taxon>Bacteria</taxon>
        <taxon>Bacillati</taxon>
        <taxon>Actinomycetota</taxon>
        <taxon>Actinomycetes</taxon>
        <taxon>Micromonosporales</taxon>
        <taxon>Micromonosporaceae</taxon>
        <taxon>Paractinoplanes</taxon>
    </lineage>
</organism>